<dbReference type="InterPro" id="IPR045051">
    <property type="entry name" value="SBT"/>
</dbReference>
<dbReference type="Proteomes" id="UP000734854">
    <property type="component" value="Unassembled WGS sequence"/>
</dbReference>
<evidence type="ECO:0000256" key="1">
    <source>
        <dbReference type="ARBA" id="ARBA00011073"/>
    </source>
</evidence>
<keyword evidence="2" id="KW-0732">Signal</keyword>
<dbReference type="EMBL" id="JACMSC010000015">
    <property type="protein sequence ID" value="KAG6484740.1"/>
    <property type="molecule type" value="Genomic_DNA"/>
</dbReference>
<dbReference type="Pfam" id="PF05922">
    <property type="entry name" value="Inhibitor_I9"/>
    <property type="match status" value="1"/>
</dbReference>
<feature type="domain" description="Peptidase S8/S53" evidence="4">
    <location>
        <begin position="102"/>
        <end position="298"/>
    </location>
</feature>
<dbReference type="SUPFAM" id="SSF52743">
    <property type="entry name" value="Subtilisin-like"/>
    <property type="match status" value="1"/>
</dbReference>
<name>A0A8J5FD81_ZINOF</name>
<dbReference type="Pfam" id="PF00082">
    <property type="entry name" value="Peptidase_S8"/>
    <property type="match status" value="1"/>
</dbReference>
<feature type="domain" description="Inhibitor I9" evidence="5">
    <location>
        <begin position="4"/>
        <end position="79"/>
    </location>
</feature>
<dbReference type="InterPro" id="IPR010259">
    <property type="entry name" value="S8pro/Inhibitor_I9"/>
</dbReference>
<evidence type="ECO:0000256" key="2">
    <source>
        <dbReference type="ARBA" id="ARBA00022729"/>
    </source>
</evidence>
<comment type="similarity">
    <text evidence="1 3">Belongs to the peptidase S8 family.</text>
</comment>
<keyword evidence="7" id="KW-1185">Reference proteome</keyword>
<evidence type="ECO:0000313" key="7">
    <source>
        <dbReference type="Proteomes" id="UP000734854"/>
    </source>
</evidence>
<reference evidence="6 7" key="1">
    <citation type="submission" date="2020-08" db="EMBL/GenBank/DDBJ databases">
        <title>Plant Genome Project.</title>
        <authorList>
            <person name="Zhang R.-G."/>
        </authorList>
    </citation>
    <scope>NUCLEOTIDE SEQUENCE [LARGE SCALE GENOMIC DNA]</scope>
    <source>
        <tissue evidence="6">Rhizome</tissue>
    </source>
</reference>
<sequence>MQIYIVYMGALHSSEYPTSELHLNLLKQILVNGSPSESLVYSYQRSFSGFAAKLTTEEAETLNGMKGIVSVFLSKIMELRTTRSWDFLNFTQIVNRNPTMESNVIIGMFDTGIWPESKSFNDKGLRPPPRKWKGACKNMTCNNKIIGARYYNGGGLYQSDEASPLDFIGHGSHTSSIAAGRSVSQASLYGLAKGTARGAVPSAKLAVYKVCASFLCYEHDILAGFDDAIADGVDIISASISFPYHAHDYFDDAIAIGSFHAMANGILTSTAAGNSGPGHYSVGNVAPWLISATASSIDRHIIGRVVTGDNVSTTVSKLINHTI</sequence>
<dbReference type="InterPro" id="IPR000209">
    <property type="entry name" value="Peptidase_S8/S53_dom"/>
</dbReference>
<dbReference type="InterPro" id="IPR037045">
    <property type="entry name" value="S8pro/Inhibitor_I9_sf"/>
</dbReference>
<evidence type="ECO:0000259" key="4">
    <source>
        <dbReference type="Pfam" id="PF00082"/>
    </source>
</evidence>
<dbReference type="GO" id="GO:0004252">
    <property type="term" value="F:serine-type endopeptidase activity"/>
    <property type="evidence" value="ECO:0007669"/>
    <property type="project" value="InterPro"/>
</dbReference>
<dbReference type="Gene3D" id="3.40.50.200">
    <property type="entry name" value="Peptidase S8/S53 domain"/>
    <property type="match status" value="1"/>
</dbReference>
<dbReference type="GO" id="GO:0006508">
    <property type="term" value="P:proteolysis"/>
    <property type="evidence" value="ECO:0007669"/>
    <property type="project" value="InterPro"/>
</dbReference>
<dbReference type="InterPro" id="IPR036852">
    <property type="entry name" value="Peptidase_S8/S53_dom_sf"/>
</dbReference>
<dbReference type="PANTHER" id="PTHR10795">
    <property type="entry name" value="PROPROTEIN CONVERTASE SUBTILISIN/KEXIN"/>
    <property type="match status" value="1"/>
</dbReference>
<dbReference type="AlphaFoldDB" id="A0A8J5FD81"/>
<proteinExistence type="inferred from homology"/>
<evidence type="ECO:0008006" key="8">
    <source>
        <dbReference type="Google" id="ProtNLM"/>
    </source>
</evidence>
<accession>A0A8J5FD81</accession>
<evidence type="ECO:0000259" key="5">
    <source>
        <dbReference type="Pfam" id="PF05922"/>
    </source>
</evidence>
<comment type="caution">
    <text evidence="3">Lacks conserved residue(s) required for the propagation of feature annotation.</text>
</comment>
<evidence type="ECO:0000313" key="6">
    <source>
        <dbReference type="EMBL" id="KAG6484740.1"/>
    </source>
</evidence>
<dbReference type="Gene3D" id="3.30.70.80">
    <property type="entry name" value="Peptidase S8 propeptide/proteinase inhibitor I9"/>
    <property type="match status" value="1"/>
</dbReference>
<organism evidence="6 7">
    <name type="scientific">Zingiber officinale</name>
    <name type="common">Ginger</name>
    <name type="synonym">Amomum zingiber</name>
    <dbReference type="NCBI Taxonomy" id="94328"/>
    <lineage>
        <taxon>Eukaryota</taxon>
        <taxon>Viridiplantae</taxon>
        <taxon>Streptophyta</taxon>
        <taxon>Embryophyta</taxon>
        <taxon>Tracheophyta</taxon>
        <taxon>Spermatophyta</taxon>
        <taxon>Magnoliopsida</taxon>
        <taxon>Liliopsida</taxon>
        <taxon>Zingiberales</taxon>
        <taxon>Zingiberaceae</taxon>
        <taxon>Zingiber</taxon>
    </lineage>
</organism>
<dbReference type="PROSITE" id="PS51892">
    <property type="entry name" value="SUBTILASE"/>
    <property type="match status" value="1"/>
</dbReference>
<evidence type="ECO:0000256" key="3">
    <source>
        <dbReference type="PROSITE-ProRule" id="PRU01240"/>
    </source>
</evidence>
<comment type="caution">
    <text evidence="6">The sequence shown here is derived from an EMBL/GenBank/DDBJ whole genome shotgun (WGS) entry which is preliminary data.</text>
</comment>
<gene>
    <name evidence="6" type="ORF">ZIOFF_053265</name>
</gene>
<protein>
    <recommendedName>
        <fullName evidence="8">Cucumisin</fullName>
    </recommendedName>
</protein>